<sequence>MAVRSTYRHLLRVVKKHVSSEAHFKEFMAEEFRKNAALSPADAYDKLRLAKDYASLVASVHHHSDLLLSYNIAVDRSEEEKERLKDTAHRVGLQLPEVYKAASDDNHLIPVLRVSCL</sequence>
<dbReference type="HOGENOM" id="CLU_146980_0_0_1"/>
<dbReference type="PANTHER" id="PTHR35763:SF1">
    <property type="entry name" value="OS11G0133900 PROTEIN"/>
    <property type="match status" value="1"/>
</dbReference>
<dbReference type="Pfam" id="PF13233">
    <property type="entry name" value="Complex1_LYR_2"/>
    <property type="match status" value="1"/>
</dbReference>
<accession>D8TBT8</accession>
<dbReference type="OMA" id="HKVHFTD"/>
<protein>
    <submittedName>
        <fullName evidence="1">Uncharacterized protein</fullName>
    </submittedName>
</protein>
<dbReference type="FunCoup" id="D8TBT8">
    <property type="interactions" value="854"/>
</dbReference>
<dbReference type="EMBL" id="GL377712">
    <property type="protein sequence ID" value="EFJ05907.1"/>
    <property type="molecule type" value="Genomic_DNA"/>
</dbReference>
<proteinExistence type="predicted"/>
<dbReference type="AlphaFoldDB" id="D8TBT8"/>
<reference evidence="1 2" key="1">
    <citation type="journal article" date="2011" name="Science">
        <title>The Selaginella genome identifies genetic changes associated with the evolution of vascular plants.</title>
        <authorList>
            <person name="Banks J.A."/>
            <person name="Nishiyama T."/>
            <person name="Hasebe M."/>
            <person name="Bowman J.L."/>
            <person name="Gribskov M."/>
            <person name="dePamphilis C."/>
            <person name="Albert V.A."/>
            <person name="Aono N."/>
            <person name="Aoyama T."/>
            <person name="Ambrose B.A."/>
            <person name="Ashton N.W."/>
            <person name="Axtell M.J."/>
            <person name="Barker E."/>
            <person name="Barker M.S."/>
            <person name="Bennetzen J.L."/>
            <person name="Bonawitz N.D."/>
            <person name="Chapple C."/>
            <person name="Cheng C."/>
            <person name="Correa L.G."/>
            <person name="Dacre M."/>
            <person name="DeBarry J."/>
            <person name="Dreyer I."/>
            <person name="Elias M."/>
            <person name="Engstrom E.M."/>
            <person name="Estelle M."/>
            <person name="Feng L."/>
            <person name="Finet C."/>
            <person name="Floyd S.K."/>
            <person name="Frommer W.B."/>
            <person name="Fujita T."/>
            <person name="Gramzow L."/>
            <person name="Gutensohn M."/>
            <person name="Harholt J."/>
            <person name="Hattori M."/>
            <person name="Heyl A."/>
            <person name="Hirai T."/>
            <person name="Hiwatashi Y."/>
            <person name="Ishikawa M."/>
            <person name="Iwata M."/>
            <person name="Karol K.G."/>
            <person name="Koehler B."/>
            <person name="Kolukisaoglu U."/>
            <person name="Kubo M."/>
            <person name="Kurata T."/>
            <person name="Lalonde S."/>
            <person name="Li K."/>
            <person name="Li Y."/>
            <person name="Litt A."/>
            <person name="Lyons E."/>
            <person name="Manning G."/>
            <person name="Maruyama T."/>
            <person name="Michael T.P."/>
            <person name="Mikami K."/>
            <person name="Miyazaki S."/>
            <person name="Morinaga S."/>
            <person name="Murata T."/>
            <person name="Mueller-Roeber B."/>
            <person name="Nelson D.R."/>
            <person name="Obara M."/>
            <person name="Oguri Y."/>
            <person name="Olmstead R.G."/>
            <person name="Onodera N."/>
            <person name="Petersen B.L."/>
            <person name="Pils B."/>
            <person name="Prigge M."/>
            <person name="Rensing S.A."/>
            <person name="Riano-Pachon D.M."/>
            <person name="Roberts A.W."/>
            <person name="Sato Y."/>
            <person name="Scheller H.V."/>
            <person name="Schulz B."/>
            <person name="Schulz C."/>
            <person name="Shakirov E.V."/>
            <person name="Shibagaki N."/>
            <person name="Shinohara N."/>
            <person name="Shippen D.E."/>
            <person name="Soerensen I."/>
            <person name="Sotooka R."/>
            <person name="Sugimoto N."/>
            <person name="Sugita M."/>
            <person name="Sumikawa N."/>
            <person name="Tanurdzic M."/>
            <person name="Theissen G."/>
            <person name="Ulvskov P."/>
            <person name="Wakazuki S."/>
            <person name="Weng J.K."/>
            <person name="Willats W.W."/>
            <person name="Wipf D."/>
            <person name="Wolf P.G."/>
            <person name="Yang L."/>
            <person name="Zimmer A.D."/>
            <person name="Zhu Q."/>
            <person name="Mitros T."/>
            <person name="Hellsten U."/>
            <person name="Loque D."/>
            <person name="Otillar R."/>
            <person name="Salamov A."/>
            <person name="Schmutz J."/>
            <person name="Shapiro H."/>
            <person name="Lindquist E."/>
            <person name="Lucas S."/>
            <person name="Rokhsar D."/>
            <person name="Grigoriev I.V."/>
        </authorList>
    </citation>
    <scope>NUCLEOTIDE SEQUENCE [LARGE SCALE GENOMIC DNA]</scope>
</reference>
<organism evidence="2">
    <name type="scientific">Selaginella moellendorffii</name>
    <name type="common">Spikemoss</name>
    <dbReference type="NCBI Taxonomy" id="88036"/>
    <lineage>
        <taxon>Eukaryota</taxon>
        <taxon>Viridiplantae</taxon>
        <taxon>Streptophyta</taxon>
        <taxon>Embryophyta</taxon>
        <taxon>Tracheophyta</taxon>
        <taxon>Lycopodiopsida</taxon>
        <taxon>Selaginellales</taxon>
        <taxon>Selaginellaceae</taxon>
        <taxon>Selaginella</taxon>
    </lineage>
</organism>
<dbReference type="InParanoid" id="D8TBT8"/>
<dbReference type="KEGG" id="smo:SELMODRAFT_431189"/>
<name>D8TBT8_SELML</name>
<evidence type="ECO:0000313" key="2">
    <source>
        <dbReference type="Proteomes" id="UP000001514"/>
    </source>
</evidence>
<gene>
    <name evidence="1" type="ORF">SELMODRAFT_431189</name>
</gene>
<dbReference type="Gramene" id="EFJ05907">
    <property type="protein sequence ID" value="EFJ05907"/>
    <property type="gene ID" value="SELMODRAFT_431189"/>
</dbReference>
<dbReference type="PANTHER" id="PTHR35763">
    <property type="entry name" value="COMPLEX 1 LYR-LIKE PROTEIN"/>
    <property type="match status" value="1"/>
</dbReference>
<dbReference type="Proteomes" id="UP000001514">
    <property type="component" value="Unassembled WGS sequence"/>
</dbReference>
<keyword evidence="2" id="KW-1185">Reference proteome</keyword>
<dbReference type="eggNOG" id="ENOG502S3ZB">
    <property type="taxonomic scope" value="Eukaryota"/>
</dbReference>
<evidence type="ECO:0000313" key="1">
    <source>
        <dbReference type="EMBL" id="EFJ05907.1"/>
    </source>
</evidence>